<sequence length="237" mass="26321">MLGFFRCSKNKIEKRGGDRWPRPKKTADFNQLIIKLILILLTFISLAGTLIPLVDLSKVDKLEAAILGGAAVVLSVLFAALVWLETKGLGGKRVYNLEDAKGISSYMLHWIGHGGRVAIWSRDLSWASHEKSSECLFEKAKRKELILCLPAHTEMSEKLQSAGATVYIVGEDLLAEPNSRFTIAYYKRDGSKVAVGRTKGDKHVIEEFSSGEHPAYFLAYDLVKLAQSISERKKAVI</sequence>
<keyword evidence="1" id="KW-1133">Transmembrane helix</keyword>
<evidence type="ECO:0008006" key="4">
    <source>
        <dbReference type="Google" id="ProtNLM"/>
    </source>
</evidence>
<evidence type="ECO:0000256" key="1">
    <source>
        <dbReference type="SAM" id="Phobius"/>
    </source>
</evidence>
<gene>
    <name evidence="2" type="ORF">BFW87_28580</name>
</gene>
<comment type="caution">
    <text evidence="2">The sequence shown here is derived from an EMBL/GenBank/DDBJ whole genome shotgun (WGS) entry which is preliminary data.</text>
</comment>
<accession>A0A1T2XY71</accession>
<dbReference type="Proteomes" id="UP000190965">
    <property type="component" value="Unassembled WGS sequence"/>
</dbReference>
<feature type="transmembrane region" description="Helical" evidence="1">
    <location>
        <begin position="32"/>
        <end position="53"/>
    </location>
</feature>
<protein>
    <recommendedName>
        <fullName evidence="4">Transmembrane protein</fullName>
    </recommendedName>
</protein>
<name>A0A1T2XY71_PSEFL</name>
<evidence type="ECO:0000313" key="2">
    <source>
        <dbReference type="EMBL" id="OPA84689.1"/>
    </source>
</evidence>
<organism evidence="2 3">
    <name type="scientific">Pseudomonas fluorescens</name>
    <dbReference type="NCBI Taxonomy" id="294"/>
    <lineage>
        <taxon>Bacteria</taxon>
        <taxon>Pseudomonadati</taxon>
        <taxon>Pseudomonadota</taxon>
        <taxon>Gammaproteobacteria</taxon>
        <taxon>Pseudomonadales</taxon>
        <taxon>Pseudomonadaceae</taxon>
        <taxon>Pseudomonas</taxon>
    </lineage>
</organism>
<keyword evidence="1" id="KW-0472">Membrane</keyword>
<dbReference type="AlphaFoldDB" id="A0A1T2XY71"/>
<proteinExistence type="predicted"/>
<feature type="transmembrane region" description="Helical" evidence="1">
    <location>
        <begin position="65"/>
        <end position="84"/>
    </location>
</feature>
<reference evidence="2 3" key="1">
    <citation type="submission" date="2016-12" db="EMBL/GenBank/DDBJ databases">
        <title>Draft genome sequences of seven strains of Pseudomonas fluorescens that produce 4-formylaminooxyvinylglycine.</title>
        <authorList>
            <person name="Okrent R.A."/>
            <person name="Manning V.A."/>
            <person name="Trippe K.M."/>
        </authorList>
    </citation>
    <scope>NUCLEOTIDE SEQUENCE [LARGE SCALE GENOMIC DNA]</scope>
    <source>
        <strain evidence="2 3">P5A</strain>
    </source>
</reference>
<keyword evidence="1" id="KW-0812">Transmembrane</keyword>
<dbReference type="EMBL" id="MSDF01000057">
    <property type="protein sequence ID" value="OPA84689.1"/>
    <property type="molecule type" value="Genomic_DNA"/>
</dbReference>
<evidence type="ECO:0000313" key="3">
    <source>
        <dbReference type="Proteomes" id="UP000190965"/>
    </source>
</evidence>